<organism evidence="1 2">
    <name type="scientific">Mytilus galloprovincialis</name>
    <name type="common">Mediterranean mussel</name>
    <dbReference type="NCBI Taxonomy" id="29158"/>
    <lineage>
        <taxon>Eukaryota</taxon>
        <taxon>Metazoa</taxon>
        <taxon>Spiralia</taxon>
        <taxon>Lophotrochozoa</taxon>
        <taxon>Mollusca</taxon>
        <taxon>Bivalvia</taxon>
        <taxon>Autobranchia</taxon>
        <taxon>Pteriomorphia</taxon>
        <taxon>Mytilida</taxon>
        <taxon>Mytiloidea</taxon>
        <taxon>Mytilidae</taxon>
        <taxon>Mytilinae</taxon>
        <taxon>Mytilus</taxon>
    </lineage>
</organism>
<reference evidence="1" key="1">
    <citation type="submission" date="2018-11" db="EMBL/GenBank/DDBJ databases">
        <authorList>
            <person name="Alioto T."/>
            <person name="Alioto T."/>
        </authorList>
    </citation>
    <scope>NUCLEOTIDE SEQUENCE</scope>
</reference>
<keyword evidence="2" id="KW-1185">Reference proteome</keyword>
<evidence type="ECO:0000313" key="2">
    <source>
        <dbReference type="Proteomes" id="UP000596742"/>
    </source>
</evidence>
<proteinExistence type="predicted"/>
<accession>A0A8B6H2W8</accession>
<gene>
    <name evidence="1" type="ORF">MGAL_10B021042</name>
</gene>
<dbReference type="AlphaFoldDB" id="A0A8B6H2W8"/>
<dbReference type="EMBL" id="UYJE01009382">
    <property type="protein sequence ID" value="VDI72979.1"/>
    <property type="molecule type" value="Genomic_DNA"/>
</dbReference>
<name>A0A8B6H2W8_MYTGA</name>
<sequence length="51" mass="6006">MQADRLLHNLTVRETLKYSGILRLPGAYNDKEINAEVRVIYNPWLRQKPNP</sequence>
<comment type="caution">
    <text evidence="1">The sequence shown here is derived from an EMBL/GenBank/DDBJ whole genome shotgun (WGS) entry which is preliminary data.</text>
</comment>
<protein>
    <submittedName>
        <fullName evidence="1">Uncharacterized protein</fullName>
    </submittedName>
</protein>
<dbReference type="OrthoDB" id="66620at2759"/>
<dbReference type="Proteomes" id="UP000596742">
    <property type="component" value="Unassembled WGS sequence"/>
</dbReference>
<evidence type="ECO:0000313" key="1">
    <source>
        <dbReference type="EMBL" id="VDI72979.1"/>
    </source>
</evidence>